<reference evidence="2" key="1">
    <citation type="submission" date="2020-02" db="EMBL/GenBank/DDBJ databases">
        <authorList>
            <person name="Meier V. D."/>
        </authorList>
    </citation>
    <scope>NUCLEOTIDE SEQUENCE</scope>
    <source>
        <strain evidence="2">AVDCRST_MAG80</strain>
    </source>
</reference>
<sequence length="223" mass="24701">EALPRGVRRHLPAGLRRAWGRGGKRGLRGRRRLTGDRALLRPGGHGRDLRHRPPLGRAHQPRRDRGLRPDPPLPLVPGPRLRRLPAPGGLRRERHPPRPLRGRGQPGRDRPLRLPPAGGAPGAGLDHTAHVRRLGGGHGRAGRGAGGGHSHRRLRGPRRYLRRAHSRGLYEPGALVWPCPARWHLDRPLGVLGWSSGWGRARCRPLPVRAGRESAQARRQGRL</sequence>
<dbReference type="AlphaFoldDB" id="A0A6J4QCX3"/>
<feature type="compositionally biased region" description="Gly residues" evidence="1">
    <location>
        <begin position="136"/>
        <end position="148"/>
    </location>
</feature>
<protein>
    <submittedName>
        <fullName evidence="2">Aquaporin Z</fullName>
    </submittedName>
</protein>
<feature type="non-terminal residue" evidence="2">
    <location>
        <position position="1"/>
    </location>
</feature>
<feature type="compositionally biased region" description="Basic residues" evidence="1">
    <location>
        <begin position="92"/>
        <end position="101"/>
    </location>
</feature>
<evidence type="ECO:0000313" key="2">
    <source>
        <dbReference type="EMBL" id="CAA9441272.1"/>
    </source>
</evidence>
<feature type="region of interest" description="Disordered" evidence="1">
    <location>
        <begin position="18"/>
        <end position="156"/>
    </location>
</feature>
<proteinExistence type="predicted"/>
<name>A0A6J4QCX3_9ACTN</name>
<evidence type="ECO:0000256" key="1">
    <source>
        <dbReference type="SAM" id="MobiDB-lite"/>
    </source>
</evidence>
<organism evidence="2">
    <name type="scientific">uncultured Rubrobacteraceae bacterium</name>
    <dbReference type="NCBI Taxonomy" id="349277"/>
    <lineage>
        <taxon>Bacteria</taxon>
        <taxon>Bacillati</taxon>
        <taxon>Actinomycetota</taxon>
        <taxon>Rubrobacteria</taxon>
        <taxon>Rubrobacterales</taxon>
        <taxon>Rubrobacteraceae</taxon>
        <taxon>environmental samples</taxon>
    </lineage>
</organism>
<feature type="compositionally biased region" description="Basic residues" evidence="1">
    <location>
        <begin position="48"/>
        <end position="60"/>
    </location>
</feature>
<feature type="compositionally biased region" description="Basic residues" evidence="1">
    <location>
        <begin position="18"/>
        <end position="32"/>
    </location>
</feature>
<gene>
    <name evidence="2" type="ORF">AVDCRST_MAG80-1353</name>
</gene>
<feature type="non-terminal residue" evidence="2">
    <location>
        <position position="223"/>
    </location>
</feature>
<accession>A0A6J4QCX3</accession>
<dbReference type="EMBL" id="CADCVC010000115">
    <property type="protein sequence ID" value="CAA9441272.1"/>
    <property type="molecule type" value="Genomic_DNA"/>
</dbReference>